<evidence type="ECO:0000313" key="8">
    <source>
        <dbReference type="EMBL" id="OHA00566.1"/>
    </source>
</evidence>
<dbReference type="GO" id="GO:1990904">
    <property type="term" value="C:ribonucleoprotein complex"/>
    <property type="evidence" value="ECO:0007669"/>
    <property type="project" value="UniProtKB-KW"/>
</dbReference>
<dbReference type="Pfam" id="PF00467">
    <property type="entry name" value="KOW"/>
    <property type="match status" value="1"/>
</dbReference>
<dbReference type="Proteomes" id="UP000177362">
    <property type="component" value="Unassembled WGS sequence"/>
</dbReference>
<comment type="function">
    <text evidence="5">One of the proteins that surrounds the polypeptide exit tunnel on the outside of the subunit.</text>
</comment>
<protein>
    <recommendedName>
        <fullName evidence="4 5">Large ribosomal subunit protein uL24</fullName>
    </recommendedName>
</protein>
<evidence type="ECO:0000256" key="6">
    <source>
        <dbReference type="RuleBase" id="RU003477"/>
    </source>
</evidence>
<proteinExistence type="inferred from homology"/>
<organism evidence="8 9">
    <name type="scientific">Candidatus Sungbacteria bacterium RIFCSPHIGHO2_02_FULL_49_12</name>
    <dbReference type="NCBI Taxonomy" id="1802271"/>
    <lineage>
        <taxon>Bacteria</taxon>
        <taxon>Candidatus Sungiibacteriota</taxon>
    </lineage>
</organism>
<dbReference type="CDD" id="cd06089">
    <property type="entry name" value="KOW_RPL26"/>
    <property type="match status" value="1"/>
</dbReference>
<comment type="caution">
    <text evidence="8">The sequence shown here is derived from an EMBL/GenBank/DDBJ whole genome shotgun (WGS) entry which is preliminary data.</text>
</comment>
<dbReference type="PANTHER" id="PTHR12903">
    <property type="entry name" value="MITOCHONDRIAL RIBOSOMAL PROTEIN L24"/>
    <property type="match status" value="1"/>
</dbReference>
<dbReference type="SUPFAM" id="SSF50104">
    <property type="entry name" value="Translation proteins SH3-like domain"/>
    <property type="match status" value="1"/>
</dbReference>
<dbReference type="Pfam" id="PF17136">
    <property type="entry name" value="ribosomal_L24"/>
    <property type="match status" value="1"/>
</dbReference>
<dbReference type="GO" id="GO:0019843">
    <property type="term" value="F:rRNA binding"/>
    <property type="evidence" value="ECO:0007669"/>
    <property type="project" value="UniProtKB-UniRule"/>
</dbReference>
<dbReference type="GO" id="GO:0005840">
    <property type="term" value="C:ribosome"/>
    <property type="evidence" value="ECO:0007669"/>
    <property type="project" value="UniProtKB-KW"/>
</dbReference>
<evidence type="ECO:0000256" key="5">
    <source>
        <dbReference type="HAMAP-Rule" id="MF_01326"/>
    </source>
</evidence>
<dbReference type="InterPro" id="IPR003256">
    <property type="entry name" value="Ribosomal_uL24"/>
</dbReference>
<dbReference type="GO" id="GO:0003735">
    <property type="term" value="F:structural constituent of ribosome"/>
    <property type="evidence" value="ECO:0007669"/>
    <property type="project" value="InterPro"/>
</dbReference>
<dbReference type="PROSITE" id="PS01108">
    <property type="entry name" value="RIBOSOMAL_L24"/>
    <property type="match status" value="1"/>
</dbReference>
<dbReference type="InterPro" id="IPR005824">
    <property type="entry name" value="KOW"/>
</dbReference>
<comment type="similarity">
    <text evidence="1 5 6">Belongs to the universal ribosomal protein uL24 family.</text>
</comment>
<reference evidence="8 9" key="1">
    <citation type="journal article" date="2016" name="Nat. Commun.">
        <title>Thousands of microbial genomes shed light on interconnected biogeochemical processes in an aquifer system.</title>
        <authorList>
            <person name="Anantharaman K."/>
            <person name="Brown C.T."/>
            <person name="Hug L.A."/>
            <person name="Sharon I."/>
            <person name="Castelle C.J."/>
            <person name="Probst A.J."/>
            <person name="Thomas B.C."/>
            <person name="Singh A."/>
            <person name="Wilkins M.J."/>
            <person name="Karaoz U."/>
            <person name="Brodie E.L."/>
            <person name="Williams K.H."/>
            <person name="Hubbard S.S."/>
            <person name="Banfield J.F."/>
        </authorList>
    </citation>
    <scope>NUCLEOTIDE SEQUENCE [LARGE SCALE GENOMIC DNA]</scope>
</reference>
<dbReference type="SMART" id="SM00739">
    <property type="entry name" value="KOW"/>
    <property type="match status" value="1"/>
</dbReference>
<dbReference type="STRING" id="1802271.A3C11_02820"/>
<accession>A0A1G2KMD5</accession>
<gene>
    <name evidence="5" type="primary">rplX</name>
    <name evidence="8" type="ORF">A3C11_02820</name>
</gene>
<comment type="function">
    <text evidence="5">One of two assembly initiator proteins, it binds directly to the 5'-end of the 23S rRNA, where it nucleates assembly of the 50S subunit.</text>
</comment>
<name>A0A1G2KMD5_9BACT</name>
<keyword evidence="3 5" id="KW-0687">Ribonucleoprotein</keyword>
<feature type="domain" description="KOW" evidence="7">
    <location>
        <begin position="2"/>
        <end position="29"/>
    </location>
</feature>
<evidence type="ECO:0000259" key="7">
    <source>
        <dbReference type="SMART" id="SM00739"/>
    </source>
</evidence>
<sequence>MKIKKGDTIKIISGKDRGKTAKVLRVDAKAGLLLAEGMNLKKKHVRPREQGKHGEVLQVPAFFTVAKAMIICPACGKPARLGARVENGEKVRVCKKCGAII</sequence>
<dbReference type="InterPro" id="IPR005825">
    <property type="entry name" value="Ribosomal_uL24_CS"/>
</dbReference>
<dbReference type="InterPro" id="IPR014722">
    <property type="entry name" value="Rib_uL2_dom2"/>
</dbReference>
<dbReference type="GO" id="GO:0006412">
    <property type="term" value="P:translation"/>
    <property type="evidence" value="ECO:0007669"/>
    <property type="project" value="UniProtKB-UniRule"/>
</dbReference>
<dbReference type="HAMAP" id="MF_01326_B">
    <property type="entry name" value="Ribosomal_uL24_B"/>
    <property type="match status" value="1"/>
</dbReference>
<dbReference type="AlphaFoldDB" id="A0A1G2KMD5"/>
<evidence type="ECO:0000256" key="3">
    <source>
        <dbReference type="ARBA" id="ARBA00023274"/>
    </source>
</evidence>
<comment type="subunit">
    <text evidence="5">Part of the 50S ribosomal subunit.</text>
</comment>
<dbReference type="InterPro" id="IPR057264">
    <property type="entry name" value="Ribosomal_uL24_C"/>
</dbReference>
<dbReference type="EMBL" id="MHQJ01000042">
    <property type="protein sequence ID" value="OHA00566.1"/>
    <property type="molecule type" value="Genomic_DNA"/>
</dbReference>
<dbReference type="NCBIfam" id="TIGR01079">
    <property type="entry name" value="rplX_bact"/>
    <property type="match status" value="1"/>
</dbReference>
<evidence type="ECO:0000256" key="4">
    <source>
        <dbReference type="ARBA" id="ARBA00035206"/>
    </source>
</evidence>
<keyword evidence="2 5" id="KW-0689">Ribosomal protein</keyword>
<keyword evidence="5" id="KW-0699">rRNA-binding</keyword>
<evidence type="ECO:0000256" key="2">
    <source>
        <dbReference type="ARBA" id="ARBA00022980"/>
    </source>
</evidence>
<evidence type="ECO:0000256" key="1">
    <source>
        <dbReference type="ARBA" id="ARBA00010618"/>
    </source>
</evidence>
<evidence type="ECO:0000313" key="9">
    <source>
        <dbReference type="Proteomes" id="UP000177362"/>
    </source>
</evidence>
<dbReference type="InterPro" id="IPR008991">
    <property type="entry name" value="Translation_prot_SH3-like_sf"/>
</dbReference>
<dbReference type="Gene3D" id="2.30.30.30">
    <property type="match status" value="1"/>
</dbReference>
<keyword evidence="5" id="KW-0694">RNA-binding</keyword>
<dbReference type="InterPro" id="IPR041988">
    <property type="entry name" value="Ribosomal_uL24_KOW"/>
</dbReference>